<evidence type="ECO:0000256" key="1">
    <source>
        <dbReference type="SAM" id="MobiDB-lite"/>
    </source>
</evidence>
<keyword evidence="3" id="KW-1185">Reference proteome</keyword>
<reference evidence="2 3" key="1">
    <citation type="submission" date="2016-04" db="EMBL/GenBank/DDBJ databases">
        <title>A degradative enzymes factory behind the ericoid mycorrhizal symbiosis.</title>
        <authorList>
            <consortium name="DOE Joint Genome Institute"/>
            <person name="Martino E."/>
            <person name="Morin E."/>
            <person name="Grelet G."/>
            <person name="Kuo A."/>
            <person name="Kohler A."/>
            <person name="Daghino S."/>
            <person name="Barry K."/>
            <person name="Choi C."/>
            <person name="Cichocki N."/>
            <person name="Clum A."/>
            <person name="Copeland A."/>
            <person name="Hainaut M."/>
            <person name="Haridas S."/>
            <person name="Labutti K."/>
            <person name="Lindquist E."/>
            <person name="Lipzen A."/>
            <person name="Khouja H.-R."/>
            <person name="Murat C."/>
            <person name="Ohm R."/>
            <person name="Olson A."/>
            <person name="Spatafora J."/>
            <person name="Veneault-Fourrey C."/>
            <person name="Henrissat B."/>
            <person name="Grigoriev I."/>
            <person name="Martin F."/>
            <person name="Perotto S."/>
        </authorList>
    </citation>
    <scope>NUCLEOTIDE SEQUENCE [LARGE SCALE GENOMIC DNA]</scope>
    <source>
        <strain evidence="2 3">E</strain>
    </source>
</reference>
<dbReference type="InterPro" id="IPR019034">
    <property type="entry name" value="UPF0390"/>
</dbReference>
<dbReference type="InParanoid" id="A0A2J6T295"/>
<protein>
    <submittedName>
        <fullName evidence="2">Uncharacterized protein</fullName>
    </submittedName>
</protein>
<dbReference type="Proteomes" id="UP000235371">
    <property type="component" value="Unassembled WGS sequence"/>
</dbReference>
<organism evidence="2 3">
    <name type="scientific">Hyaloscypha bicolor E</name>
    <dbReference type="NCBI Taxonomy" id="1095630"/>
    <lineage>
        <taxon>Eukaryota</taxon>
        <taxon>Fungi</taxon>
        <taxon>Dikarya</taxon>
        <taxon>Ascomycota</taxon>
        <taxon>Pezizomycotina</taxon>
        <taxon>Leotiomycetes</taxon>
        <taxon>Helotiales</taxon>
        <taxon>Hyaloscyphaceae</taxon>
        <taxon>Hyaloscypha</taxon>
        <taxon>Hyaloscypha bicolor</taxon>
    </lineage>
</organism>
<dbReference type="STRING" id="1095630.A0A2J6T295"/>
<evidence type="ECO:0000313" key="3">
    <source>
        <dbReference type="Proteomes" id="UP000235371"/>
    </source>
</evidence>
<evidence type="ECO:0000313" key="2">
    <source>
        <dbReference type="EMBL" id="PMD57145.1"/>
    </source>
</evidence>
<dbReference type="GeneID" id="36588845"/>
<accession>A0A2J6T295</accession>
<dbReference type="EMBL" id="KZ613847">
    <property type="protein sequence ID" value="PMD57145.1"/>
    <property type="molecule type" value="Genomic_DNA"/>
</dbReference>
<dbReference type="OrthoDB" id="5239630at2759"/>
<name>A0A2J6T295_9HELO</name>
<dbReference type="Pfam" id="PF09495">
    <property type="entry name" value="DUF2462"/>
    <property type="match status" value="1"/>
</dbReference>
<feature type="non-terminal residue" evidence="2">
    <location>
        <position position="1"/>
    </location>
</feature>
<gene>
    <name evidence="2" type="ORF">K444DRAFT_615620</name>
</gene>
<feature type="region of interest" description="Disordered" evidence="1">
    <location>
        <begin position="75"/>
        <end position="103"/>
    </location>
</feature>
<dbReference type="AlphaFoldDB" id="A0A2J6T295"/>
<dbReference type="RefSeq" id="XP_024734049.1">
    <property type="nucleotide sequence ID" value="XM_024880768.1"/>
</dbReference>
<proteinExistence type="predicted"/>
<sequence length="103" mass="10993">MAQGTLKSKKLTTATAKTSRKPTVLGPKKGARTIAPRKQVLVRNKGMVKKHSAGLTAMTERTLGAKAGHLELLKGGKKNKDLKGKEIKSKEGEVKRGGSKKFG</sequence>
<feature type="region of interest" description="Disordered" evidence="1">
    <location>
        <begin position="1"/>
        <end position="35"/>
    </location>
</feature>
<feature type="compositionally biased region" description="Basic and acidic residues" evidence="1">
    <location>
        <begin position="75"/>
        <end position="96"/>
    </location>
</feature>